<keyword evidence="3" id="KW-1185">Reference proteome</keyword>
<evidence type="ECO:0000256" key="1">
    <source>
        <dbReference type="SAM" id="Phobius"/>
    </source>
</evidence>
<dbReference type="Proteomes" id="UP001589798">
    <property type="component" value="Unassembled WGS sequence"/>
</dbReference>
<evidence type="ECO:0000313" key="3">
    <source>
        <dbReference type="Proteomes" id="UP001589798"/>
    </source>
</evidence>
<comment type="caution">
    <text evidence="2">The sequence shown here is derived from an EMBL/GenBank/DDBJ whole genome shotgun (WGS) entry which is preliminary data.</text>
</comment>
<dbReference type="EMBL" id="JBHLWK010000012">
    <property type="protein sequence ID" value="MFC0204502.1"/>
    <property type="molecule type" value="Genomic_DNA"/>
</dbReference>
<name>A0ABV6CVP0_9SPHN</name>
<reference evidence="2 3" key="1">
    <citation type="submission" date="2024-09" db="EMBL/GenBank/DDBJ databases">
        <authorList>
            <person name="Sun Q."/>
            <person name="Mori K."/>
        </authorList>
    </citation>
    <scope>NUCLEOTIDE SEQUENCE [LARGE SCALE GENOMIC DNA]</scope>
    <source>
        <strain evidence="2 3">CCM 7706</strain>
    </source>
</reference>
<dbReference type="RefSeq" id="WP_379487262.1">
    <property type="nucleotide sequence ID" value="NZ_JBHLWK010000012.1"/>
</dbReference>
<proteinExistence type="predicted"/>
<evidence type="ECO:0000313" key="2">
    <source>
        <dbReference type="EMBL" id="MFC0204502.1"/>
    </source>
</evidence>
<keyword evidence="1" id="KW-0472">Membrane</keyword>
<keyword evidence="1" id="KW-1133">Transmembrane helix</keyword>
<sequence length="81" mass="9546">MNENRLIAVLALAIFVPGVLWAWRDYREGHVRLMLFSRRRSTVAVRRQDDLRRFMMYTAFNALLCVVVAVFAVLLFFKPVE</sequence>
<protein>
    <submittedName>
        <fullName evidence="2">Uncharacterized protein</fullName>
    </submittedName>
</protein>
<organism evidence="2 3">
    <name type="scientific">Novosphingobium soli</name>
    <dbReference type="NCBI Taxonomy" id="574956"/>
    <lineage>
        <taxon>Bacteria</taxon>
        <taxon>Pseudomonadati</taxon>
        <taxon>Pseudomonadota</taxon>
        <taxon>Alphaproteobacteria</taxon>
        <taxon>Sphingomonadales</taxon>
        <taxon>Sphingomonadaceae</taxon>
        <taxon>Novosphingobium</taxon>
    </lineage>
</organism>
<feature type="transmembrane region" description="Helical" evidence="1">
    <location>
        <begin position="6"/>
        <end position="23"/>
    </location>
</feature>
<feature type="transmembrane region" description="Helical" evidence="1">
    <location>
        <begin position="54"/>
        <end position="77"/>
    </location>
</feature>
<accession>A0ABV6CVP0</accession>
<keyword evidence="1" id="KW-0812">Transmembrane</keyword>
<gene>
    <name evidence="2" type="ORF">ACFFJC_09480</name>
</gene>